<sequence>MLGARSGEPFWNDLSLVREEITEEFCVFIVNVIQFHLTESALFDLLSSSSVSHSTHLPQNGGSSSLKVSSVKSSSGISSFSSMSSLGISTGFLSMNLTTFATTSGETLFSPVWVSHLLILISPSTRMSLPLVR</sequence>
<evidence type="ECO:0000313" key="2">
    <source>
        <dbReference type="Proteomes" id="UP000000445"/>
    </source>
</evidence>
<dbReference type="AlphaFoldDB" id="B9KB37"/>
<organism evidence="1 2">
    <name type="scientific">Thermotoga neapolitana (strain ATCC 49049 / DSM 4359 / NBRC 107923 / NS-E)</name>
    <dbReference type="NCBI Taxonomy" id="309803"/>
    <lineage>
        <taxon>Bacteria</taxon>
        <taxon>Thermotogati</taxon>
        <taxon>Thermotogota</taxon>
        <taxon>Thermotogae</taxon>
        <taxon>Thermotogales</taxon>
        <taxon>Thermotogaceae</taxon>
        <taxon>Thermotoga</taxon>
    </lineage>
</organism>
<reference evidence="1 2" key="1">
    <citation type="journal article" date="2009" name="Biosci. Biotechnol. Biochem.">
        <title>WeGAS: a web-based microbial genome annotation system.</title>
        <authorList>
            <person name="Lee D."/>
            <person name="Seo H."/>
            <person name="Park C."/>
            <person name="Park K."/>
        </authorList>
    </citation>
    <scope>NUCLEOTIDE SEQUENCE [LARGE SCALE GENOMIC DNA]</scope>
    <source>
        <strain evidence="2">ATCC 49049 / DSM 4359 / NBRC 107923 / NS-E</strain>
    </source>
</reference>
<evidence type="ECO:0000313" key="1">
    <source>
        <dbReference type="EMBL" id="ACM22232.1"/>
    </source>
</evidence>
<accession>B9KB37</accession>
<gene>
    <name evidence="1" type="ordered locus">CTN_0057</name>
</gene>
<protein>
    <submittedName>
        <fullName evidence="1">Uncharacterized protein</fullName>
    </submittedName>
</protein>
<name>B9KB37_THENN</name>
<dbReference type="EMBL" id="CP000916">
    <property type="protein sequence ID" value="ACM22232.1"/>
    <property type="molecule type" value="Genomic_DNA"/>
</dbReference>
<dbReference type="Proteomes" id="UP000000445">
    <property type="component" value="Chromosome"/>
</dbReference>
<dbReference type="HOGENOM" id="CLU_1905784_0_0_0"/>
<dbReference type="KEGG" id="tna:CTN_0057"/>
<keyword evidence="2" id="KW-1185">Reference proteome</keyword>
<proteinExistence type="predicted"/>